<dbReference type="PANTHER" id="PTHR16943:SF8">
    <property type="entry name" value="2-METHYLCITRATE DEHYDRATASE"/>
    <property type="match status" value="1"/>
</dbReference>
<dbReference type="InterPro" id="IPR036148">
    <property type="entry name" value="MmgE/PrpD_sf"/>
</dbReference>
<keyword evidence="5" id="KW-1185">Reference proteome</keyword>
<dbReference type="EMBL" id="WHUT02000006">
    <property type="protein sequence ID" value="NUB45020.1"/>
    <property type="molecule type" value="Genomic_DNA"/>
</dbReference>
<accession>A0A8X8KNI0</accession>
<dbReference type="PANTHER" id="PTHR16943">
    <property type="entry name" value="2-METHYLCITRATE DEHYDRATASE-RELATED"/>
    <property type="match status" value="1"/>
</dbReference>
<evidence type="ECO:0000259" key="2">
    <source>
        <dbReference type="Pfam" id="PF03972"/>
    </source>
</evidence>
<name>A0A8X8KNI0_9RHOB</name>
<organism evidence="4 5">
    <name type="scientific">Fertoeibacter niger</name>
    <dbReference type="NCBI Taxonomy" id="2656921"/>
    <lineage>
        <taxon>Bacteria</taxon>
        <taxon>Pseudomonadati</taxon>
        <taxon>Pseudomonadota</taxon>
        <taxon>Alphaproteobacteria</taxon>
        <taxon>Rhodobacterales</taxon>
        <taxon>Paracoccaceae</taxon>
        <taxon>Fertoeibacter</taxon>
    </lineage>
</organism>
<dbReference type="InterPro" id="IPR042183">
    <property type="entry name" value="MmgE/PrpD_sf_1"/>
</dbReference>
<evidence type="ECO:0000256" key="1">
    <source>
        <dbReference type="ARBA" id="ARBA00006174"/>
    </source>
</evidence>
<dbReference type="Pfam" id="PF03972">
    <property type="entry name" value="MmgE_PrpD_N"/>
    <property type="match status" value="1"/>
</dbReference>
<protein>
    <submittedName>
        <fullName evidence="4">MmgE/PrpD family protein</fullName>
    </submittedName>
</protein>
<dbReference type="SUPFAM" id="SSF103378">
    <property type="entry name" value="2-methylcitrate dehydratase PrpD"/>
    <property type="match status" value="1"/>
</dbReference>
<sequence>MRYQPDFCHFRERTDRTQRLIRDGAYRKTVLFASRSLPQIVLAYGSGSSGAMNASDDAGDDSATFRVARFVRETQWDDLPPHIRALGIRCLINAVGNSLGGVQDFAIQRLLSTLRPLSGPPQAVVIGRHEVLDRASASFINAASANVLDFDDTHFPTVIHPTAVVFAPLLALSQQGGVSGRDFLTALVLGIELACRLGLAVSPGHYRRGAHVTATCGIIAAAAVSGRILRLDLPSLISAMGIAASRAGGLVENLGSAAKSVSVGAAARDGLLSATFAGSGLGAAPDAIEGPGGFLAVASKDAHPAPLVDNLGHRWEIENNALKAYPCGVVLGPVIDAALQLSSKVDEGRIARIVVTGHPLLIERANRADVLLGREAKLSIQHSVACALLTGRMGVEEFSDAAVSRPDVRRLRQKVTAMAAPGIDLDGARIEVHLTDGGVLMANVEHARGSPASPLDNAALNEKFIALARLNRGGLKADRLLQTLWQIESLQDMRAITRLCSPE</sequence>
<dbReference type="RefSeq" id="WP_152825522.1">
    <property type="nucleotide sequence ID" value="NZ_WHUT02000006.1"/>
</dbReference>
<dbReference type="InterPro" id="IPR005656">
    <property type="entry name" value="MmgE_PrpD"/>
</dbReference>
<comment type="similarity">
    <text evidence="1">Belongs to the PrpD family.</text>
</comment>
<dbReference type="Pfam" id="PF19305">
    <property type="entry name" value="MmgE_PrpD_C"/>
    <property type="match status" value="1"/>
</dbReference>
<reference evidence="4" key="1">
    <citation type="submission" date="2020-05" db="EMBL/GenBank/DDBJ databases">
        <title>Fertoebacter nigrum gen. nov., sp. nov., a new member of the family Rhodobacteraceae.</title>
        <authorList>
            <person name="Szuroczki S."/>
            <person name="Abbaszade G."/>
            <person name="Buni D."/>
            <person name="Schumann P."/>
            <person name="Toth E."/>
        </authorList>
    </citation>
    <scope>NUCLEOTIDE SEQUENCE</scope>
    <source>
        <strain evidence="4">RG-N-1a</strain>
    </source>
</reference>
<dbReference type="GO" id="GO:0016829">
    <property type="term" value="F:lyase activity"/>
    <property type="evidence" value="ECO:0007669"/>
    <property type="project" value="InterPro"/>
</dbReference>
<evidence type="ECO:0000259" key="3">
    <source>
        <dbReference type="Pfam" id="PF19305"/>
    </source>
</evidence>
<proteinExistence type="inferred from homology"/>
<feature type="domain" description="MmgE/PrpD C-terminal" evidence="3">
    <location>
        <begin position="325"/>
        <end position="469"/>
    </location>
</feature>
<dbReference type="Gene3D" id="1.10.4100.10">
    <property type="entry name" value="2-methylcitrate dehydratase PrpD"/>
    <property type="match status" value="1"/>
</dbReference>
<evidence type="ECO:0000313" key="5">
    <source>
        <dbReference type="Proteomes" id="UP000484076"/>
    </source>
</evidence>
<gene>
    <name evidence="4" type="ORF">GEU84_011530</name>
</gene>
<dbReference type="AlphaFoldDB" id="A0A8X8KNI0"/>
<dbReference type="Proteomes" id="UP000484076">
    <property type="component" value="Unassembled WGS sequence"/>
</dbReference>
<dbReference type="InterPro" id="IPR045337">
    <property type="entry name" value="MmgE_PrpD_C"/>
</dbReference>
<dbReference type="Gene3D" id="3.30.1330.120">
    <property type="entry name" value="2-methylcitrate dehydratase PrpD"/>
    <property type="match status" value="1"/>
</dbReference>
<dbReference type="InterPro" id="IPR042188">
    <property type="entry name" value="MmgE/PrpD_sf_2"/>
</dbReference>
<comment type="caution">
    <text evidence="4">The sequence shown here is derived from an EMBL/GenBank/DDBJ whole genome shotgun (WGS) entry which is preliminary data.</text>
</comment>
<feature type="domain" description="MmgE/PrpD N-terminal" evidence="2">
    <location>
        <begin position="67"/>
        <end position="304"/>
    </location>
</feature>
<dbReference type="InterPro" id="IPR045336">
    <property type="entry name" value="MmgE_PrpD_N"/>
</dbReference>
<evidence type="ECO:0000313" key="4">
    <source>
        <dbReference type="EMBL" id="NUB45020.1"/>
    </source>
</evidence>